<proteinExistence type="predicted"/>
<dbReference type="EMBL" id="JAYMYS010000005">
    <property type="protein sequence ID" value="KAK7392260.1"/>
    <property type="molecule type" value="Genomic_DNA"/>
</dbReference>
<evidence type="ECO:0000313" key="3">
    <source>
        <dbReference type="Proteomes" id="UP001386955"/>
    </source>
</evidence>
<protein>
    <submittedName>
        <fullName evidence="2">Uncharacterized protein</fullName>
    </submittedName>
</protein>
<feature type="region of interest" description="Disordered" evidence="1">
    <location>
        <begin position="145"/>
        <end position="173"/>
    </location>
</feature>
<accession>A0AAN9XHD4</accession>
<organism evidence="2 3">
    <name type="scientific">Psophocarpus tetragonolobus</name>
    <name type="common">Winged bean</name>
    <name type="synonym">Dolichos tetragonolobus</name>
    <dbReference type="NCBI Taxonomy" id="3891"/>
    <lineage>
        <taxon>Eukaryota</taxon>
        <taxon>Viridiplantae</taxon>
        <taxon>Streptophyta</taxon>
        <taxon>Embryophyta</taxon>
        <taxon>Tracheophyta</taxon>
        <taxon>Spermatophyta</taxon>
        <taxon>Magnoliopsida</taxon>
        <taxon>eudicotyledons</taxon>
        <taxon>Gunneridae</taxon>
        <taxon>Pentapetalae</taxon>
        <taxon>rosids</taxon>
        <taxon>fabids</taxon>
        <taxon>Fabales</taxon>
        <taxon>Fabaceae</taxon>
        <taxon>Papilionoideae</taxon>
        <taxon>50 kb inversion clade</taxon>
        <taxon>NPAAA clade</taxon>
        <taxon>indigoferoid/millettioid clade</taxon>
        <taxon>Phaseoleae</taxon>
        <taxon>Psophocarpus</taxon>
    </lineage>
</organism>
<evidence type="ECO:0000256" key="1">
    <source>
        <dbReference type="SAM" id="MobiDB-lite"/>
    </source>
</evidence>
<evidence type="ECO:0000313" key="2">
    <source>
        <dbReference type="EMBL" id="KAK7392260.1"/>
    </source>
</evidence>
<keyword evidence="3" id="KW-1185">Reference proteome</keyword>
<reference evidence="2 3" key="1">
    <citation type="submission" date="2024-01" db="EMBL/GenBank/DDBJ databases">
        <title>The genomes of 5 underutilized Papilionoideae crops provide insights into root nodulation and disease resistanc.</title>
        <authorList>
            <person name="Jiang F."/>
        </authorList>
    </citation>
    <scope>NUCLEOTIDE SEQUENCE [LARGE SCALE GENOMIC DNA]</scope>
    <source>
        <strain evidence="2">DUOXIRENSHENG_FW03</strain>
        <tissue evidence="2">Leaves</tissue>
    </source>
</reference>
<gene>
    <name evidence="2" type="ORF">VNO78_20692</name>
</gene>
<feature type="compositionally biased region" description="Polar residues" evidence="1">
    <location>
        <begin position="157"/>
        <end position="173"/>
    </location>
</feature>
<dbReference type="AlphaFoldDB" id="A0AAN9XHD4"/>
<name>A0AAN9XHD4_PSOTE</name>
<comment type="caution">
    <text evidence="2">The sequence shown here is derived from an EMBL/GenBank/DDBJ whole genome shotgun (WGS) entry which is preliminary data.</text>
</comment>
<dbReference type="Proteomes" id="UP001386955">
    <property type="component" value="Unassembled WGS sequence"/>
</dbReference>
<sequence length="173" mass="19659">MKTPMMEKLLMAGESCVRVLMKASDEKEGLLVRNNHKVKQKPIIEGDVLDRKERKSKPALAKEAGINDVERMIQRRKNIRCAPTKHDHRHTLQNRMSQTLSQDQTNPCRAMNWAISREVSSFVSLENSQWEKPTQCANNAMDIGRDGEEEGDPMLNPANNRATLGLNTSNSYQ</sequence>